<organism evidence="3 4">
    <name type="scientific">Actinocorallia libanotica</name>
    <dbReference type="NCBI Taxonomy" id="46162"/>
    <lineage>
        <taxon>Bacteria</taxon>
        <taxon>Bacillati</taxon>
        <taxon>Actinomycetota</taxon>
        <taxon>Actinomycetes</taxon>
        <taxon>Streptosporangiales</taxon>
        <taxon>Thermomonosporaceae</taxon>
        <taxon>Actinocorallia</taxon>
    </lineage>
</organism>
<evidence type="ECO:0000313" key="4">
    <source>
        <dbReference type="Proteomes" id="UP001500665"/>
    </source>
</evidence>
<comment type="similarity">
    <text evidence="1">Belongs to the barstar family.</text>
</comment>
<gene>
    <name evidence="3" type="ORF">GCM10009550_14770</name>
</gene>
<dbReference type="InterPro" id="IPR000468">
    <property type="entry name" value="Barstar"/>
</dbReference>
<dbReference type="Proteomes" id="UP001500665">
    <property type="component" value="Unassembled WGS sequence"/>
</dbReference>
<dbReference type="Pfam" id="PF01337">
    <property type="entry name" value="Barstar"/>
    <property type="match status" value="1"/>
</dbReference>
<reference evidence="3 4" key="1">
    <citation type="journal article" date="2019" name="Int. J. Syst. Evol. Microbiol.">
        <title>The Global Catalogue of Microorganisms (GCM) 10K type strain sequencing project: providing services to taxonomists for standard genome sequencing and annotation.</title>
        <authorList>
            <consortium name="The Broad Institute Genomics Platform"/>
            <consortium name="The Broad Institute Genome Sequencing Center for Infectious Disease"/>
            <person name="Wu L."/>
            <person name="Ma J."/>
        </authorList>
    </citation>
    <scope>NUCLEOTIDE SEQUENCE [LARGE SCALE GENOMIC DNA]</scope>
    <source>
        <strain evidence="3 4">JCM 10696</strain>
    </source>
</reference>
<dbReference type="RefSeq" id="WP_344238120.1">
    <property type="nucleotide sequence ID" value="NZ_BAAAHH010000004.1"/>
</dbReference>
<proteinExistence type="inferred from homology"/>
<feature type="domain" description="Barstar (barnase inhibitor)" evidence="2">
    <location>
        <begin position="334"/>
        <end position="399"/>
    </location>
</feature>
<dbReference type="SUPFAM" id="SSF52038">
    <property type="entry name" value="Barstar-related"/>
    <property type="match status" value="1"/>
</dbReference>
<keyword evidence="4" id="KW-1185">Reference proteome</keyword>
<dbReference type="Gene3D" id="3.30.370.10">
    <property type="entry name" value="Barstar-like"/>
    <property type="match status" value="1"/>
</dbReference>
<evidence type="ECO:0000313" key="3">
    <source>
        <dbReference type="EMBL" id="GAA0943068.1"/>
    </source>
</evidence>
<dbReference type="EMBL" id="BAAAHH010000004">
    <property type="protein sequence ID" value="GAA0943068.1"/>
    <property type="molecule type" value="Genomic_DNA"/>
</dbReference>
<protein>
    <recommendedName>
        <fullName evidence="2">Barstar (barnase inhibitor) domain-containing protein</fullName>
    </recommendedName>
</protein>
<evidence type="ECO:0000259" key="2">
    <source>
        <dbReference type="Pfam" id="PF01337"/>
    </source>
</evidence>
<name>A0ABN1QIA1_9ACTN</name>
<evidence type="ECO:0000256" key="1">
    <source>
        <dbReference type="ARBA" id="ARBA00006845"/>
    </source>
</evidence>
<accession>A0ABN1QIA1</accession>
<dbReference type="InterPro" id="IPR035905">
    <property type="entry name" value="Barstar-like_sf"/>
</dbReference>
<comment type="caution">
    <text evidence="3">The sequence shown here is derived from an EMBL/GenBank/DDBJ whole genome shotgun (WGS) entry which is preliminary data.</text>
</comment>
<sequence>MSASTAEVIPLGRDAPETFTAAVDAYLRSAGIAASSKRIYKISLTWDRELPVRYLLVREDEDGVEQLWGKAAGVEGLFVDPLPLPREVITLRGCRPDGPLNDALLGDDVSSQRLGEVCVEVWDDQRPVQWWTLVDAVVIAHQPHFGDATRYDIVLGAGVRHEESFLKLPARPRFELFAGTMAAGRAGECVAVDGLFKRRPAPAPIPLALVGCEPAEPLLAALRRPRKWERGWAHLLVLDRQGAVMASPVVGLAIAGARPSVLGGALVDITLADGGDGRPVPAARPIWDQWRQGPPTESNLWAPYDSAGRLEWIGLTTRDWRLPVPEPDRSGGDHHLDGRFVTDVPGLHCAIAEALLGPGRYFGRESNAFRDCLNGGFGVVPPFTLIWHDSEVARRALAEVVDDPTGRISYFEEIVQLLQRYGATVVLQ</sequence>